<dbReference type="STRING" id="1238.AWJ11_00880"/>
<organism evidence="1 3">
    <name type="scientific">Piscirickettsia salmonis</name>
    <dbReference type="NCBI Taxonomy" id="1238"/>
    <lineage>
        <taxon>Bacteria</taxon>
        <taxon>Pseudomonadati</taxon>
        <taxon>Pseudomonadota</taxon>
        <taxon>Gammaproteobacteria</taxon>
        <taxon>Thiotrichales</taxon>
        <taxon>Piscirickettsiaceae</taxon>
        <taxon>Piscirickettsia</taxon>
    </lineage>
</organism>
<sequence>MTDTVNLDDEFKQSIQDWAYGIADVLDECQRNITEYSDEEFQYLTQCLIECDQAGFAKLMAEMRFESNKQQVN</sequence>
<dbReference type="EMBL" id="CP038908">
    <property type="protein sequence ID" value="QGO04313.1"/>
    <property type="molecule type" value="Genomic_DNA"/>
</dbReference>
<dbReference type="Proteomes" id="UP000422232">
    <property type="component" value="Chromosome"/>
</dbReference>
<accession>A0A095BPE9</accession>
<name>A0A095BPE9_PISSA</name>
<dbReference type="EMBL" id="CP012508">
    <property type="protein sequence ID" value="ALB21364.1"/>
    <property type="molecule type" value="Genomic_DNA"/>
</dbReference>
<reference evidence="1" key="2">
    <citation type="submission" date="2015-08" db="EMBL/GenBank/DDBJ databases">
        <title>Complete genome sequence of Piscirickettsia salmonis strain PM32597B1.</title>
        <authorList>
            <person name="Bohle H."/>
            <person name="Henriquez P."/>
            <person name="Navas E."/>
            <person name="Grothusen H."/>
            <person name="Bustamante F."/>
            <person name="Bustos P."/>
            <person name="Bustos P."/>
            <person name="Mancilla M."/>
        </authorList>
    </citation>
    <scope>NUCLEOTIDE SEQUENCE</scope>
    <source>
        <strain evidence="1">PM32597B1</strain>
    </source>
</reference>
<protein>
    <submittedName>
        <fullName evidence="1">Uncharacterized protein</fullName>
    </submittedName>
</protein>
<dbReference type="OrthoDB" id="5616351at2"/>
<proteinExistence type="predicted"/>
<dbReference type="GeneID" id="66739376"/>
<evidence type="ECO:0000313" key="1">
    <source>
        <dbReference type="EMBL" id="ALB21364.1"/>
    </source>
</evidence>
<evidence type="ECO:0000313" key="3">
    <source>
        <dbReference type="Proteomes" id="UP000029558"/>
    </source>
</evidence>
<reference evidence="1 3" key="1">
    <citation type="journal article" date="2014" name="Genome Announc.">
        <title>Comparative Genome Analysis of Two Isolates of the Fish Pathogen Piscirickettsia salmonis from Different Hosts Reveals Major Differences in Virulence-Associated Secretion Systems.</title>
        <authorList>
            <person name="Bohle H."/>
            <person name="Henriquez P."/>
            <person name="Grothusen H."/>
            <person name="Navas E."/>
            <person name="Sandoval A."/>
            <person name="Bustamante F."/>
            <person name="Bustos P."/>
            <person name="Mancilla M."/>
        </authorList>
    </citation>
    <scope>NUCLEOTIDE SEQUENCE [LARGE SCALE GENOMIC DNA]</scope>
    <source>
        <strain evidence="3">B1-32597</strain>
        <strain evidence="1">PM32597B1</strain>
    </source>
</reference>
<dbReference type="Proteomes" id="UP000029558">
    <property type="component" value="Chromosome"/>
</dbReference>
<evidence type="ECO:0000313" key="4">
    <source>
        <dbReference type="Proteomes" id="UP000422232"/>
    </source>
</evidence>
<gene>
    <name evidence="1" type="ORF">KU39_178</name>
    <name evidence="2" type="ORF">Psal009_00173</name>
</gene>
<keyword evidence="4" id="KW-1185">Reference proteome</keyword>
<dbReference type="RefSeq" id="WP_016210244.1">
    <property type="nucleotide sequence ID" value="NZ_CP012413.1"/>
</dbReference>
<evidence type="ECO:0000313" key="2">
    <source>
        <dbReference type="EMBL" id="QGO04313.1"/>
    </source>
</evidence>
<dbReference type="AlphaFoldDB" id="A0A095BPE9"/>
<reference evidence="2 4" key="3">
    <citation type="submission" date="2019-04" db="EMBL/GenBank/DDBJ databases">
        <title>Complete genome sequencing of Piscirickettsia salmonis strain Psal-009.</title>
        <authorList>
            <person name="Schober I."/>
            <person name="Bunk B."/>
            <person name="Sproer C."/>
            <person name="Carril G.P."/>
            <person name="Riedel T."/>
            <person name="Flores-Herrera P.A."/>
            <person name="Nourdin-Galindo G."/>
            <person name="Marshall S.H."/>
            <person name="Overmann J."/>
        </authorList>
    </citation>
    <scope>NUCLEOTIDE SEQUENCE [LARGE SCALE GENOMIC DNA]</scope>
    <source>
        <strain evidence="2 4">Psal-009</strain>
    </source>
</reference>